<organism evidence="12 13">
    <name type="scientific">Cordyceps militaris</name>
    <name type="common">Caterpillar fungus</name>
    <name type="synonym">Clavaria militaris</name>
    <dbReference type="NCBI Taxonomy" id="73501"/>
    <lineage>
        <taxon>Eukaryota</taxon>
        <taxon>Fungi</taxon>
        <taxon>Dikarya</taxon>
        <taxon>Ascomycota</taxon>
        <taxon>Pezizomycotina</taxon>
        <taxon>Sordariomycetes</taxon>
        <taxon>Hypocreomycetidae</taxon>
        <taxon>Hypocreales</taxon>
        <taxon>Cordycipitaceae</taxon>
        <taxon>Cordyceps</taxon>
    </lineage>
</organism>
<dbReference type="EMBL" id="CP023325">
    <property type="protein sequence ID" value="ATY64902.1"/>
    <property type="molecule type" value="Genomic_DNA"/>
</dbReference>
<evidence type="ECO:0000256" key="4">
    <source>
        <dbReference type="ARBA" id="ARBA00023015"/>
    </source>
</evidence>
<evidence type="ECO:0000256" key="9">
    <source>
        <dbReference type="RuleBase" id="RU364149"/>
    </source>
</evidence>
<keyword evidence="7 9" id="KW-0539">Nucleus</keyword>
<dbReference type="PANTHER" id="PTHR13224:SF6">
    <property type="entry name" value="MEDIATOR OF RNA POLYMERASE II TRANSCRIPTION SUBUNIT 16"/>
    <property type="match status" value="1"/>
</dbReference>
<comment type="subunit">
    <text evidence="9">Component of the Mediator complex.</text>
</comment>
<evidence type="ECO:0000256" key="6">
    <source>
        <dbReference type="ARBA" id="ARBA00023163"/>
    </source>
</evidence>
<dbReference type="GO" id="GO:0016592">
    <property type="term" value="C:mediator complex"/>
    <property type="evidence" value="ECO:0007669"/>
    <property type="project" value="InterPro"/>
</dbReference>
<evidence type="ECO:0000256" key="1">
    <source>
        <dbReference type="ARBA" id="ARBA00004123"/>
    </source>
</evidence>
<gene>
    <name evidence="9" type="primary">MED16</name>
    <name evidence="12" type="ORF">A9K55_005243</name>
</gene>
<comment type="function">
    <text evidence="9">Component of the Mediator complex, a coactivator involved in the regulated transcription of nearly all RNA polymerase II-dependent genes. Mediator functions as a bridge to convey information from gene-specific regulatory proteins to the basal RNA polymerase II transcription machinery. Mediator is recruited to promoters by direct interactions with regulatory proteins and serves as a scaffold for the assembly of a functional preinitiation complex with RNA polymerase II and the general transcription factors.</text>
</comment>
<accession>A0A2H4SP64</accession>
<dbReference type="OrthoDB" id="4139168at2759"/>
<dbReference type="GO" id="GO:0045893">
    <property type="term" value="P:positive regulation of DNA-templated transcription"/>
    <property type="evidence" value="ECO:0007669"/>
    <property type="project" value="TreeGrafter"/>
</dbReference>
<dbReference type="Pfam" id="PF20719">
    <property type="entry name" value="Med16_C"/>
    <property type="match status" value="1"/>
</dbReference>
<dbReference type="InterPro" id="IPR048339">
    <property type="entry name" value="Mediator_Med16_C"/>
</dbReference>
<evidence type="ECO:0000259" key="11">
    <source>
        <dbReference type="Pfam" id="PF20719"/>
    </source>
</evidence>
<evidence type="ECO:0000256" key="3">
    <source>
        <dbReference type="ARBA" id="ARBA00019614"/>
    </source>
</evidence>
<dbReference type="AlphaFoldDB" id="A0A2H4SP64"/>
<protein>
    <recommendedName>
        <fullName evidence="3 9">Mediator of RNA polymerase II transcription subunit 16</fullName>
    </recommendedName>
    <alternativeName>
        <fullName evidence="8 9">Mediator complex subunit 16</fullName>
    </alternativeName>
</protein>
<evidence type="ECO:0000256" key="8">
    <source>
        <dbReference type="ARBA" id="ARBA00032015"/>
    </source>
</evidence>
<evidence type="ECO:0000256" key="7">
    <source>
        <dbReference type="ARBA" id="ARBA00023242"/>
    </source>
</evidence>
<sequence>MPMMLDTAMPVGLGGVEDLFGDEVPLSIPPKTQGRHLYQRLDELRNRGCCQTVAWSRAGNIASISPDGLSLELRMLRAHPSNGVWNLSEPTTTDLVKGSVVNPLVHLEWSPTTAPDLAVFDSVGRVMIMNFPVSLNNAYVNRKWDADTVDDMNVVVGCHWLPVAPLSQKPFNIQYGPATKPSKSHRVYQYESSFVHAIGPHHPHMSKSALFCVTMGGLLKMYWSQNNGRIEETTMELESVCSSDELVTHASLATDKKYIIIVVTTATKKLKVIKLEIQWAGPGAVQEKTQLSQTARLNPSLVEDHLATIDWLQMVDEPSLPEFTTLQALPSIIDNGGKAGLPLIIGVRARSSGVGGFEMMQTVIDRWECAEQKSAIQTAFEQIGSRRNSVSNIQELPISTRLKRLDPITINKTVIGVQVSQYGKALVFIMSDGSVEHRDRFTFEELYTTTNESRIMNLREAGWAFSEEGPCYQAAFSPTQCSMIQIGDDGKLKWSKLQHAQGDIGDSNNDGVYCASIAGLSIAAAGCVHTQANFDDLLAIAHPLADKKRFTQDWIQELIRILKIQVDYSQESHHESLMRNNSLHACMSIMNSLGFKGELAPRSFQSKFANVFLNVRIIVILTTVACNTPLQARDKVSPLDEPGKSFISYNTCLPLTHSDRIIEVVEALAGELKWSIDLLAWILDCLFELMSDETFVQHLNGKLSTAAEYLQERNDVALHVLLCSSTRSFLLAMCRRIAHLDGISFRAVEFYRKEAAEAEQSGVARLPSGQLQQAYQRMQRVTSTSLVPVGEFEKMLNTLGHDVKQAYAVYLPALLKQSSHPPQGKQIDHMVRSSQAQMEMVMLVSRQVPPAFMPLIKKFLMDDLRAMRAQTDPAQLFFADYAALGVQDDACSLAARAARGGSYYDVFKRVELRPSATLAVKPWRRCVRCPAVMEDVSSNRPGVTYVVAQQRKCSCGGSWGLLAKDKLVL</sequence>
<keyword evidence="6 9" id="KW-0804">Transcription</keyword>
<dbReference type="InterPro" id="IPR021665">
    <property type="entry name" value="Mediator_Med16_N"/>
</dbReference>
<evidence type="ECO:0000313" key="12">
    <source>
        <dbReference type="EMBL" id="ATY64902.1"/>
    </source>
</evidence>
<dbReference type="Proteomes" id="UP000323067">
    <property type="component" value="Chromosome v"/>
</dbReference>
<dbReference type="VEuPathDB" id="FungiDB:CCM_08179"/>
<name>A0A2H4SP64_CORMI</name>
<feature type="domain" description="Mediator complex subunit Med16 N-terminal" evidence="10">
    <location>
        <begin position="148"/>
        <end position="452"/>
    </location>
</feature>
<dbReference type="InterPro" id="IPR048338">
    <property type="entry name" value="Mediator_Med16"/>
</dbReference>
<dbReference type="Pfam" id="PF11635">
    <property type="entry name" value="Med16_N"/>
    <property type="match status" value="1"/>
</dbReference>
<proteinExistence type="inferred from homology"/>
<keyword evidence="5 9" id="KW-0010">Activator</keyword>
<evidence type="ECO:0000313" key="13">
    <source>
        <dbReference type="Proteomes" id="UP000323067"/>
    </source>
</evidence>
<evidence type="ECO:0000259" key="10">
    <source>
        <dbReference type="Pfam" id="PF11635"/>
    </source>
</evidence>
<comment type="similarity">
    <text evidence="2 9">Belongs to the Mediator complex subunit 16 family.</text>
</comment>
<dbReference type="VEuPathDB" id="FungiDB:A9K55_005243"/>
<feature type="domain" description="Mediator complex subunit 16 C-terminal" evidence="11">
    <location>
        <begin position="866"/>
        <end position="959"/>
    </location>
</feature>
<keyword evidence="4 9" id="KW-0805">Transcription regulation</keyword>
<evidence type="ECO:0000256" key="2">
    <source>
        <dbReference type="ARBA" id="ARBA00006543"/>
    </source>
</evidence>
<comment type="subcellular location">
    <subcellularLocation>
        <location evidence="1 9">Nucleus</location>
    </subcellularLocation>
</comment>
<dbReference type="PANTHER" id="PTHR13224">
    <property type="entry name" value="THYROID HORMONE RECEPTOR-ASSOCIATED PROTEIN-RELATED"/>
    <property type="match status" value="1"/>
</dbReference>
<reference evidence="12 13" key="1">
    <citation type="journal article" date="2017" name="BMC Genomics">
        <title>Chromosome level assembly and secondary metabolite potential of the parasitic fungus Cordyceps militaris.</title>
        <authorList>
            <person name="Kramer G.J."/>
            <person name="Nodwell J.R."/>
        </authorList>
    </citation>
    <scope>NUCLEOTIDE SEQUENCE [LARGE SCALE GENOMIC DNA]</scope>
    <source>
        <strain evidence="12 13">ATCC 34164</strain>
    </source>
</reference>
<evidence type="ECO:0000256" key="5">
    <source>
        <dbReference type="ARBA" id="ARBA00023159"/>
    </source>
</evidence>